<evidence type="ECO:0008006" key="4">
    <source>
        <dbReference type="Google" id="ProtNLM"/>
    </source>
</evidence>
<feature type="region of interest" description="Disordered" evidence="1">
    <location>
        <begin position="793"/>
        <end position="856"/>
    </location>
</feature>
<name>A0ABD0YWU8_9HEMI</name>
<feature type="region of interest" description="Disordered" evidence="1">
    <location>
        <begin position="620"/>
        <end position="657"/>
    </location>
</feature>
<sequence length="1081" mass="118488">QPAVLGELRRWTSNEALGSVTVDPDCTLRIRPAEKEEAEHTLPSPEEQLQAVALKFPAEVVCVDVSGKNFLRMTNLRRSLMNIEYEEGGVRKRTGKSRRPRGKRRNTIAGTDAKELEAIVGDSSDANFGKSTPDGVMVHANGTEKKSHLENLKEWGKSRLRSIRKEVDSSVKMRTLTATRRKWDKEEVNPHSSSGNWSASSESGHSTATSHVPRSSISSGSMCLKHKRPAMVSTSSSVTSESTLTPDDGETCSMYSCDTEGYYTSFHLDSGLKTLREEEPCPPMHCTSALSVGSHANISSLTGDSEYELFGKGSTSTTASSNGTVCTTLLVPPAPTVPERVCSQLSGNKTLPERNTKSNTAEVTKRETQSLKLEKKSNMKMLTFDEIKNLSDENRSDERDDKINKSVNISRNNERCMITVDVHHASHGGSPEKCGDSPDSGHNTCSSPVDSVASPSIDLEMSECSDLEGVDRMERIRVKTTINSSRIPSMCVITPPQSDDEVSLNQYNRSVDSGEYVAVADYKHPGPLPQAPLSGRNSEFISLNELPPTDSLERRRRGARVTLDAEGKVVYSSDSLRRKKTTATFEPGPCVTSTNSPVPPRQINVRPVQIHSPFFALRREPSPSTLKVPDSSFKRPNGTSAKDLSGRGVVFPDRSLSPLPERCPSDGRQYFPKSTYDRLSPGRSCRPLSPLVIQANNSGGGGTNRRVTSPVGQRKPTSPKMVVRAKPAAPNNNVISAKGAYVKVAQPSEDPKFLVKRSDSYRLANDDRQPSTNGRKQYGVGHTLMTPVQTAANNKASHVSPKPEVTAQSPLGLRTRNNTGQSTWPRSTSTPTKNHDAPPLDFTTVPSPIQNNASTKTTRSAMDLFAIIHESKKRIQKLQKPSNTSPVSSNATSTWPKSNSGKTNEILSSNINSNMQINNAMQNIPQPMPPLNNMNRRKVQMLEESPKNLLLRKMYTRPNTGGDNKLNHERASLASDRHGPPQPTSRNDFKRLLLQTGSGTNNVRKESAVERLKNKSKNSNMRHTWKFDVLSTTIPEDCGDEDEQDECNNVNAANSLKSSALVNSQNKVFQARASPTLETAL</sequence>
<feature type="compositionally biased region" description="Polar residues" evidence="1">
    <location>
        <begin position="879"/>
        <end position="902"/>
    </location>
</feature>
<feature type="compositionally biased region" description="Low complexity" evidence="1">
    <location>
        <begin position="233"/>
        <end position="245"/>
    </location>
</feature>
<proteinExistence type="predicted"/>
<feature type="compositionally biased region" description="Polar residues" evidence="1">
    <location>
        <begin position="815"/>
        <end position="832"/>
    </location>
</feature>
<reference evidence="2 3" key="1">
    <citation type="submission" date="2024-07" db="EMBL/GenBank/DDBJ databases">
        <title>Chromosome-level genome assembly of the water stick insect Ranatra chinensis (Heteroptera: Nepidae).</title>
        <authorList>
            <person name="Liu X."/>
        </authorList>
    </citation>
    <scope>NUCLEOTIDE SEQUENCE [LARGE SCALE GENOMIC DNA]</scope>
    <source>
        <strain evidence="2">Cailab_2021Rc</strain>
        <tissue evidence="2">Muscle</tissue>
    </source>
</reference>
<comment type="caution">
    <text evidence="2">The sequence shown here is derived from an EMBL/GenBank/DDBJ whole genome shotgun (WGS) entry which is preliminary data.</text>
</comment>
<evidence type="ECO:0000313" key="2">
    <source>
        <dbReference type="EMBL" id="KAL1139714.1"/>
    </source>
</evidence>
<accession>A0ABD0YWU8</accession>
<dbReference type="EMBL" id="JBFDAA010000002">
    <property type="protein sequence ID" value="KAL1139714.1"/>
    <property type="molecule type" value="Genomic_DNA"/>
</dbReference>
<feature type="region of interest" description="Disordered" evidence="1">
    <location>
        <begin position="347"/>
        <end position="370"/>
    </location>
</feature>
<feature type="region of interest" description="Disordered" evidence="1">
    <location>
        <begin position="693"/>
        <end position="719"/>
    </location>
</feature>
<evidence type="ECO:0000313" key="3">
    <source>
        <dbReference type="Proteomes" id="UP001558652"/>
    </source>
</evidence>
<feature type="region of interest" description="Disordered" evidence="1">
    <location>
        <begin position="424"/>
        <end position="453"/>
    </location>
</feature>
<dbReference type="AlphaFoldDB" id="A0ABD0YWU8"/>
<dbReference type="Proteomes" id="UP001558652">
    <property type="component" value="Unassembled WGS sequence"/>
</dbReference>
<feature type="compositionally biased region" description="Low complexity" evidence="1">
    <location>
        <begin position="192"/>
        <end position="206"/>
    </location>
</feature>
<feature type="compositionally biased region" description="Polar residues" evidence="1">
    <location>
        <begin position="207"/>
        <end position="221"/>
    </location>
</feature>
<protein>
    <recommendedName>
        <fullName evidence="4">WASP family protein member</fullName>
    </recommendedName>
</protein>
<feature type="compositionally biased region" description="Polar residues" evidence="1">
    <location>
        <begin position="844"/>
        <end position="856"/>
    </location>
</feature>
<feature type="compositionally biased region" description="Polar residues" evidence="1">
    <location>
        <begin position="440"/>
        <end position="449"/>
    </location>
</feature>
<evidence type="ECO:0000256" key="1">
    <source>
        <dbReference type="SAM" id="MobiDB-lite"/>
    </source>
</evidence>
<feature type="non-terminal residue" evidence="2">
    <location>
        <position position="1"/>
    </location>
</feature>
<feature type="region of interest" description="Disordered" evidence="1">
    <location>
        <begin position="876"/>
        <end position="902"/>
    </location>
</feature>
<gene>
    <name evidence="2" type="ORF">AAG570_006692</name>
</gene>
<organism evidence="2 3">
    <name type="scientific">Ranatra chinensis</name>
    <dbReference type="NCBI Taxonomy" id="642074"/>
    <lineage>
        <taxon>Eukaryota</taxon>
        <taxon>Metazoa</taxon>
        <taxon>Ecdysozoa</taxon>
        <taxon>Arthropoda</taxon>
        <taxon>Hexapoda</taxon>
        <taxon>Insecta</taxon>
        <taxon>Pterygota</taxon>
        <taxon>Neoptera</taxon>
        <taxon>Paraneoptera</taxon>
        <taxon>Hemiptera</taxon>
        <taxon>Heteroptera</taxon>
        <taxon>Panheteroptera</taxon>
        <taxon>Nepomorpha</taxon>
        <taxon>Nepidae</taxon>
        <taxon>Ranatrinae</taxon>
        <taxon>Ranatra</taxon>
    </lineage>
</organism>
<feature type="region of interest" description="Disordered" evidence="1">
    <location>
        <begin position="181"/>
        <end position="245"/>
    </location>
</feature>
<keyword evidence="3" id="KW-1185">Reference proteome</keyword>